<gene>
    <name evidence="2" type="ORF">CEUSTIGMA_g3732.t1</name>
</gene>
<evidence type="ECO:0008006" key="4">
    <source>
        <dbReference type="Google" id="ProtNLM"/>
    </source>
</evidence>
<organism evidence="2 3">
    <name type="scientific">Chlamydomonas eustigma</name>
    <dbReference type="NCBI Taxonomy" id="1157962"/>
    <lineage>
        <taxon>Eukaryota</taxon>
        <taxon>Viridiplantae</taxon>
        <taxon>Chlorophyta</taxon>
        <taxon>core chlorophytes</taxon>
        <taxon>Chlorophyceae</taxon>
        <taxon>CS clade</taxon>
        <taxon>Chlamydomonadales</taxon>
        <taxon>Chlamydomonadaceae</taxon>
        <taxon>Chlamydomonas</taxon>
    </lineage>
</organism>
<feature type="region of interest" description="Disordered" evidence="1">
    <location>
        <begin position="274"/>
        <end position="324"/>
    </location>
</feature>
<feature type="compositionally biased region" description="Polar residues" evidence="1">
    <location>
        <begin position="309"/>
        <end position="324"/>
    </location>
</feature>
<dbReference type="Proteomes" id="UP000232323">
    <property type="component" value="Unassembled WGS sequence"/>
</dbReference>
<evidence type="ECO:0000256" key="1">
    <source>
        <dbReference type="SAM" id="MobiDB-lite"/>
    </source>
</evidence>
<feature type="compositionally biased region" description="Polar residues" evidence="1">
    <location>
        <begin position="283"/>
        <end position="292"/>
    </location>
</feature>
<dbReference type="EMBL" id="BEGY01000016">
    <property type="protein sequence ID" value="GAX76287.1"/>
    <property type="molecule type" value="Genomic_DNA"/>
</dbReference>
<evidence type="ECO:0000313" key="3">
    <source>
        <dbReference type="Proteomes" id="UP000232323"/>
    </source>
</evidence>
<evidence type="ECO:0000313" key="2">
    <source>
        <dbReference type="EMBL" id="GAX76287.1"/>
    </source>
</evidence>
<protein>
    <recommendedName>
        <fullName evidence="4">Nucleotide-diphospho-sugar transferase domain-containing protein</fullName>
    </recommendedName>
</protein>
<sequence length="876" mass="94568">MVFLTVLRTTLIAILFITIQVFGQSLGSKLKLGEQNEVIDVSSTKVPKAHSAVGWIGDVSKASNLASALASCAHGKEVILLADLRVEAAHQAYSLLAQQSSSHVLLLTLDRPRCKSSQSVLPALSCCWSSMTLPPGTLQGTKRLLILRIVIAARIIAQGYNLMLMDTDAMNLRDPYQVLKAPPFSSFNLIMARGAAPRTASSSALYIQNAEINGPVALLMEELAVRMIRWAEYGADGSASTHHLSGSSTQKPVHTSSAVRKLLGSHRLTTYGNRGVPVLGTDMGNNTSSSKANRWECTGSTEGRRRSHASVTGTKRSVPALNSGSSSRTDISCYNTSSSQRALLMEVSYQGPRLLKAFHAMSPTGCAESSLMTDVLLSSLTGRSIHLHCMKPTTAMAGPLGLQVTQVPAACKQWEEEHAAALGLLDSGGTRALFKHTVLKSQDMEDMVMAKSYTIHHAALNQAKTWRATGSEGAWVLEDNEVYNALSRHPTGQSVVTLKELLAADRGLATSSSSYPKPIAVDNSKSRQQVKASLVALAALHANSSGNQNESFAFAPDWLFGTWTDRGALGLWEPKMAGKEARQVIALLTRAPGSGGAGRDAVRMAYGYYDWDVVHKTGLMVGASTGPGALPKLVTFTKNLTQRLAKRSKKDWQAALMGLAKVAAITGRIPVWPDPPCNTQWLGSDPASTGRLPLLPNLKVIPYGYLSDLRCVPQEYLSTMCLHVFSNTWSASPLFKLSNNRARPVRGMLEVEANHVVMDLLPHQSGTENPKNTVEISEENPLKPASVNIPSKAHWWSERKSRRLAMSDDSGLSLPFTHLGNLSSIIEAIGHVSNGYGSKMDSETIVYLSNVVTIQAASESIDDTLQHLRSKCPMFK</sequence>
<keyword evidence="3" id="KW-1185">Reference proteome</keyword>
<dbReference type="OrthoDB" id="532336at2759"/>
<comment type="caution">
    <text evidence="2">The sequence shown here is derived from an EMBL/GenBank/DDBJ whole genome shotgun (WGS) entry which is preliminary data.</text>
</comment>
<dbReference type="AlphaFoldDB" id="A0A250WZM2"/>
<proteinExistence type="predicted"/>
<name>A0A250WZM2_9CHLO</name>
<accession>A0A250WZM2</accession>
<reference evidence="2 3" key="1">
    <citation type="submission" date="2017-08" db="EMBL/GenBank/DDBJ databases">
        <title>Acidophilic green algal genome provides insights into adaptation to an acidic environment.</title>
        <authorList>
            <person name="Hirooka S."/>
            <person name="Hirose Y."/>
            <person name="Kanesaki Y."/>
            <person name="Higuchi S."/>
            <person name="Fujiwara T."/>
            <person name="Onuma R."/>
            <person name="Era A."/>
            <person name="Ohbayashi R."/>
            <person name="Uzuka A."/>
            <person name="Nozaki H."/>
            <person name="Yoshikawa H."/>
            <person name="Miyagishima S.Y."/>
        </authorList>
    </citation>
    <scope>NUCLEOTIDE SEQUENCE [LARGE SCALE GENOMIC DNA]</scope>
    <source>
        <strain evidence="2 3">NIES-2499</strain>
    </source>
</reference>